<evidence type="ECO:0000313" key="1">
    <source>
        <dbReference type="EMBL" id="AOE50927.1"/>
    </source>
</evidence>
<name>A0A1B3BDZ5_9GAMM</name>
<sequence>MRFLYVLIIASILGVGASWLINYYIKSKYEIDENVTKEAVEEIYGELLGKVESLYYIESEEKLKKKINELNKNFPTNLGVLKLKQRDKGIQHYSYGVNYFSYEREMYPHSYFYTDSSLRRSPGLMRGYVENREGDETDSLKYERVIKINDQELDIELVVDYQKLQSLVEEL</sequence>
<protein>
    <submittedName>
        <fullName evidence="1">Uncharacterized protein</fullName>
    </submittedName>
</protein>
<proteinExistence type="predicted"/>
<dbReference type="KEGG" id="ksd:KS2013_2222"/>
<evidence type="ECO:0000313" key="2">
    <source>
        <dbReference type="Proteomes" id="UP000094147"/>
    </source>
</evidence>
<dbReference type="Proteomes" id="UP000094147">
    <property type="component" value="Chromosome"/>
</dbReference>
<dbReference type="PATRIC" id="fig|1144748.3.peg.2241"/>
<dbReference type="EMBL" id="CP012418">
    <property type="protein sequence ID" value="AOE50927.1"/>
    <property type="molecule type" value="Genomic_DNA"/>
</dbReference>
<organism evidence="1 2">
    <name type="scientific">Kangiella sediminilitoris</name>
    <dbReference type="NCBI Taxonomy" id="1144748"/>
    <lineage>
        <taxon>Bacteria</taxon>
        <taxon>Pseudomonadati</taxon>
        <taxon>Pseudomonadota</taxon>
        <taxon>Gammaproteobacteria</taxon>
        <taxon>Kangiellales</taxon>
        <taxon>Kangiellaceae</taxon>
        <taxon>Kangiella</taxon>
    </lineage>
</organism>
<gene>
    <name evidence="1" type="ORF">KS2013_2222</name>
</gene>
<accession>A0A1B3BDZ5</accession>
<dbReference type="AlphaFoldDB" id="A0A1B3BDZ5"/>
<dbReference type="RefSeq" id="WP_068993908.1">
    <property type="nucleotide sequence ID" value="NZ_CP012418.1"/>
</dbReference>
<reference evidence="2" key="1">
    <citation type="submission" date="2015-08" db="EMBL/GenBank/DDBJ databases">
        <authorList>
            <person name="Kim K.M."/>
        </authorList>
    </citation>
    <scope>NUCLEOTIDE SEQUENCE [LARGE SCALE GENOMIC DNA]</scope>
    <source>
        <strain evidence="2">KCTC 23892</strain>
    </source>
</reference>
<keyword evidence="2" id="KW-1185">Reference proteome</keyword>